<dbReference type="GeneID" id="111025227"/>
<gene>
    <name evidence="2" type="primary">LOC111025227</name>
</gene>
<sequence>MCGGRAKVTYAKLAAKVFELGVVKLLPIVCHNGLRYTKATYDICPYEGRDSGFRYVGERLGLGPLCEVIHSNHSELGLALAQRERTNDIYPPLREWPRGRDGGEQLGRLVDYGSVALAIVASSNELLGVLAEGRPIVSLSDHFG</sequence>
<proteinExistence type="predicted"/>
<dbReference type="AlphaFoldDB" id="A0A6J1DY23"/>
<evidence type="ECO:0000313" key="1">
    <source>
        <dbReference type="Proteomes" id="UP000504603"/>
    </source>
</evidence>
<dbReference type="KEGG" id="mcha:111025227"/>
<accession>A0A6J1DY23</accession>
<name>A0A6J1DY23_MOMCH</name>
<keyword evidence="1" id="KW-1185">Reference proteome</keyword>
<protein>
    <submittedName>
        <fullName evidence="2">Uncharacterized protein LOC111025227</fullName>
    </submittedName>
</protein>
<evidence type="ECO:0000313" key="2">
    <source>
        <dbReference type="RefSeq" id="XP_022158762.1"/>
    </source>
</evidence>
<dbReference type="Proteomes" id="UP000504603">
    <property type="component" value="Unplaced"/>
</dbReference>
<reference evidence="2" key="1">
    <citation type="submission" date="2025-08" db="UniProtKB">
        <authorList>
            <consortium name="RefSeq"/>
        </authorList>
    </citation>
    <scope>IDENTIFICATION</scope>
    <source>
        <strain evidence="2">OHB3-1</strain>
    </source>
</reference>
<dbReference type="RefSeq" id="XP_022158762.1">
    <property type="nucleotide sequence ID" value="XM_022303070.1"/>
</dbReference>
<organism evidence="1 2">
    <name type="scientific">Momordica charantia</name>
    <name type="common">Bitter gourd</name>
    <name type="synonym">Balsam pear</name>
    <dbReference type="NCBI Taxonomy" id="3673"/>
    <lineage>
        <taxon>Eukaryota</taxon>
        <taxon>Viridiplantae</taxon>
        <taxon>Streptophyta</taxon>
        <taxon>Embryophyta</taxon>
        <taxon>Tracheophyta</taxon>
        <taxon>Spermatophyta</taxon>
        <taxon>Magnoliopsida</taxon>
        <taxon>eudicotyledons</taxon>
        <taxon>Gunneridae</taxon>
        <taxon>Pentapetalae</taxon>
        <taxon>rosids</taxon>
        <taxon>fabids</taxon>
        <taxon>Cucurbitales</taxon>
        <taxon>Cucurbitaceae</taxon>
        <taxon>Momordiceae</taxon>
        <taxon>Momordica</taxon>
    </lineage>
</organism>